<evidence type="ECO:0000313" key="2">
    <source>
        <dbReference type="EMBL" id="TWJ08178.1"/>
    </source>
</evidence>
<sequence length="226" mass="24361">MNDATLPGAGGDDPTGHGGGPAVSKPAPSGSDLDGARRAVVERAFGNLAEPDDGTKPPPVPSGYVCREDRADARRWRYVEFFLQTRYFRGTFEVRGHHGIDHMMDLLFVYGPVIGHNPRLSVMSSVSPDGGHDNQMVFDLDVGAGVAAIACAMLRGDKPGTWWTDGGEADTDFGLYWHGEGPGFEFPASAAIPFDAARLAVHEFYDLDGAALPGVVRWQKAPEDYW</sequence>
<evidence type="ECO:0000256" key="1">
    <source>
        <dbReference type="SAM" id="MobiDB-lite"/>
    </source>
</evidence>
<feature type="compositionally biased region" description="Gly residues" evidence="1">
    <location>
        <begin position="8"/>
        <end position="21"/>
    </location>
</feature>
<comment type="caution">
    <text evidence="2">The sequence shown here is derived from an EMBL/GenBank/DDBJ whole genome shotgun (WGS) entry which is preliminary data.</text>
</comment>
<keyword evidence="3" id="KW-1185">Reference proteome</keyword>
<reference evidence="2 3" key="1">
    <citation type="journal article" date="2013" name="Stand. Genomic Sci.">
        <title>Genomic Encyclopedia of Type Strains, Phase I: The one thousand microbial genomes (KMG-I) project.</title>
        <authorList>
            <person name="Kyrpides N.C."/>
            <person name="Woyke T."/>
            <person name="Eisen J.A."/>
            <person name="Garrity G."/>
            <person name="Lilburn T.G."/>
            <person name="Beck B.J."/>
            <person name="Whitman W.B."/>
            <person name="Hugenholtz P."/>
            <person name="Klenk H.P."/>
        </authorList>
    </citation>
    <scope>NUCLEOTIDE SEQUENCE [LARGE SCALE GENOMIC DNA]</scope>
    <source>
        <strain evidence="2 3">DSM 45044</strain>
    </source>
</reference>
<organism evidence="2 3">
    <name type="scientific">Stackebrandtia albiflava</name>
    <dbReference type="NCBI Taxonomy" id="406432"/>
    <lineage>
        <taxon>Bacteria</taxon>
        <taxon>Bacillati</taxon>
        <taxon>Actinomycetota</taxon>
        <taxon>Actinomycetes</taxon>
        <taxon>Glycomycetales</taxon>
        <taxon>Glycomycetaceae</taxon>
        <taxon>Stackebrandtia</taxon>
    </lineage>
</organism>
<name>A0A562URF4_9ACTN</name>
<feature type="region of interest" description="Disordered" evidence="1">
    <location>
        <begin position="1"/>
        <end position="65"/>
    </location>
</feature>
<accession>A0A562URF4</accession>
<evidence type="ECO:0000313" key="3">
    <source>
        <dbReference type="Proteomes" id="UP000321617"/>
    </source>
</evidence>
<dbReference type="AlphaFoldDB" id="A0A562URF4"/>
<dbReference type="RefSeq" id="WP_147142425.1">
    <property type="nucleotide sequence ID" value="NZ_BAABIJ010000004.1"/>
</dbReference>
<protein>
    <submittedName>
        <fullName evidence="2">Immunity protein Imm1 of predicted polymorphic toxin system</fullName>
    </submittedName>
</protein>
<dbReference type="Proteomes" id="UP000321617">
    <property type="component" value="Unassembled WGS sequence"/>
</dbReference>
<proteinExistence type="predicted"/>
<dbReference type="InterPro" id="IPR025680">
    <property type="entry name" value="DddI"/>
</dbReference>
<dbReference type="EMBL" id="VLLL01000008">
    <property type="protein sequence ID" value="TWJ08178.1"/>
    <property type="molecule type" value="Genomic_DNA"/>
</dbReference>
<dbReference type="Pfam" id="PF14430">
    <property type="entry name" value="Imm1"/>
    <property type="match status" value="1"/>
</dbReference>
<gene>
    <name evidence="2" type="ORF">LX16_4399</name>
</gene>